<dbReference type="Gene3D" id="1.20.5.1930">
    <property type="match status" value="1"/>
</dbReference>
<keyword evidence="8" id="KW-0902">Two-component regulatory system</keyword>
<dbReference type="Proteomes" id="UP001156389">
    <property type="component" value="Unassembled WGS sequence"/>
</dbReference>
<protein>
    <recommendedName>
        <fullName evidence="2">histidine kinase</fullName>
        <ecNumber evidence="2">2.7.13.3</ecNumber>
    </recommendedName>
</protein>
<reference evidence="12 13" key="1">
    <citation type="submission" date="2021-10" db="EMBL/GenBank/DDBJ databases">
        <title>Streptomyces gossypii sp. nov., isolated from soil collected from cotton field.</title>
        <authorList>
            <person name="Ge X."/>
            <person name="Chen X."/>
            <person name="Liu W."/>
        </authorList>
    </citation>
    <scope>NUCLEOTIDE SEQUENCE [LARGE SCALE GENOMIC DNA]</scope>
    <source>
        <strain evidence="12 13">N2-109</strain>
    </source>
</reference>
<evidence type="ECO:0000256" key="7">
    <source>
        <dbReference type="ARBA" id="ARBA00022840"/>
    </source>
</evidence>
<dbReference type="CDD" id="cd16917">
    <property type="entry name" value="HATPase_UhpB-NarQ-NarX-like"/>
    <property type="match status" value="1"/>
</dbReference>
<evidence type="ECO:0000256" key="9">
    <source>
        <dbReference type="SAM" id="MobiDB-lite"/>
    </source>
</evidence>
<dbReference type="Gene3D" id="3.30.565.10">
    <property type="entry name" value="Histidine kinase-like ATPase, C-terminal domain"/>
    <property type="match status" value="1"/>
</dbReference>
<feature type="domain" description="Histidine kinase/HSP90-like ATPase" evidence="11">
    <location>
        <begin position="330"/>
        <end position="423"/>
    </location>
</feature>
<keyword evidence="4" id="KW-0808">Transferase</keyword>
<proteinExistence type="predicted"/>
<evidence type="ECO:0000256" key="8">
    <source>
        <dbReference type="ARBA" id="ARBA00023012"/>
    </source>
</evidence>
<gene>
    <name evidence="12" type="ORF">LHJ74_07325</name>
</gene>
<evidence type="ECO:0000259" key="11">
    <source>
        <dbReference type="SMART" id="SM00387"/>
    </source>
</evidence>
<dbReference type="RefSeq" id="WP_260216734.1">
    <property type="nucleotide sequence ID" value="NZ_JAJAGO010000003.1"/>
</dbReference>
<evidence type="ECO:0000256" key="6">
    <source>
        <dbReference type="ARBA" id="ARBA00022777"/>
    </source>
</evidence>
<dbReference type="GO" id="GO:0016301">
    <property type="term" value="F:kinase activity"/>
    <property type="evidence" value="ECO:0007669"/>
    <property type="project" value="UniProtKB-KW"/>
</dbReference>
<feature type="transmembrane region" description="Helical" evidence="10">
    <location>
        <begin position="93"/>
        <end position="111"/>
    </location>
</feature>
<comment type="caution">
    <text evidence="12">The sequence shown here is derived from an EMBL/GenBank/DDBJ whole genome shotgun (WGS) entry which is preliminary data.</text>
</comment>
<sequence>MAREKITGWLRHAAGGLREDLLRAPVLPMPPMAGPRLLRRLPHVFFGALALVLLTSAVQFQDAYGVASGPATVLGLGHSAAVALGLYRPMLGWWLSIAVFVAGAAATAPPADPSAVWPWPVAGLFAHTAVQLLLSLRVPARVTAQTLSAALLLTVAINARGPGGEYSDSVVFAAALFSLAAVIGVSMHRAREARQQLRAQETLTAEERARRTLLEERSRIARELHDVVAHHMSVISIQAEAAPYRVQDPPEELTRSFTVIRSNALEALAELRRVLGVLRSEEHGGRPSDGTPDAPQPSLDRLDDLVANVRTAGLDVRTNVTGEPRLLPPGVELSVYRIVQEALSNALRHAAGSRVRVEIAHGPDGIRVSVANTAPRQPPEPSPGAGHGLLGMRERATMLGGELAAGPGPDGGFQVTAFLPVHQEAADHPDAHAPPAGARNADPRNPEGERE</sequence>
<dbReference type="EC" id="2.7.13.3" evidence="2"/>
<dbReference type="SMART" id="SM00387">
    <property type="entry name" value="HATPase_c"/>
    <property type="match status" value="1"/>
</dbReference>
<dbReference type="Pfam" id="PF02518">
    <property type="entry name" value="HATPase_c"/>
    <property type="match status" value="1"/>
</dbReference>
<name>A0ABT2JPD7_9ACTN</name>
<keyword evidence="10" id="KW-0472">Membrane</keyword>
<evidence type="ECO:0000313" key="13">
    <source>
        <dbReference type="Proteomes" id="UP001156389"/>
    </source>
</evidence>
<dbReference type="SUPFAM" id="SSF55874">
    <property type="entry name" value="ATPase domain of HSP90 chaperone/DNA topoisomerase II/histidine kinase"/>
    <property type="match status" value="1"/>
</dbReference>
<feature type="transmembrane region" description="Helical" evidence="10">
    <location>
        <begin position="66"/>
        <end position="86"/>
    </location>
</feature>
<feature type="region of interest" description="Disordered" evidence="9">
    <location>
        <begin position="405"/>
        <end position="451"/>
    </location>
</feature>
<evidence type="ECO:0000256" key="1">
    <source>
        <dbReference type="ARBA" id="ARBA00000085"/>
    </source>
</evidence>
<keyword evidence="3" id="KW-0597">Phosphoprotein</keyword>
<dbReference type="InterPro" id="IPR036890">
    <property type="entry name" value="HATPase_C_sf"/>
</dbReference>
<feature type="transmembrane region" description="Helical" evidence="10">
    <location>
        <begin position="41"/>
        <end position="60"/>
    </location>
</feature>
<comment type="catalytic activity">
    <reaction evidence="1">
        <text>ATP + protein L-histidine = ADP + protein N-phospho-L-histidine.</text>
        <dbReference type="EC" id="2.7.13.3"/>
    </reaction>
</comment>
<dbReference type="InterPro" id="IPR050482">
    <property type="entry name" value="Sensor_HK_TwoCompSys"/>
</dbReference>
<accession>A0ABT2JPD7</accession>
<dbReference type="InterPro" id="IPR003594">
    <property type="entry name" value="HATPase_dom"/>
</dbReference>
<keyword evidence="10" id="KW-1133">Transmembrane helix</keyword>
<feature type="region of interest" description="Disordered" evidence="9">
    <location>
        <begin position="280"/>
        <end position="299"/>
    </location>
</feature>
<dbReference type="PANTHER" id="PTHR24421">
    <property type="entry name" value="NITRATE/NITRITE SENSOR PROTEIN NARX-RELATED"/>
    <property type="match status" value="1"/>
</dbReference>
<dbReference type="EMBL" id="JAJAGO010000003">
    <property type="protein sequence ID" value="MCT2589731.1"/>
    <property type="molecule type" value="Genomic_DNA"/>
</dbReference>
<organism evidence="12 13">
    <name type="scientific">Streptomyces gossypii</name>
    <dbReference type="NCBI Taxonomy" id="2883101"/>
    <lineage>
        <taxon>Bacteria</taxon>
        <taxon>Bacillati</taxon>
        <taxon>Actinomycetota</taxon>
        <taxon>Actinomycetes</taxon>
        <taxon>Kitasatosporales</taxon>
        <taxon>Streptomycetaceae</taxon>
        <taxon>Streptomyces</taxon>
    </lineage>
</organism>
<evidence type="ECO:0000256" key="3">
    <source>
        <dbReference type="ARBA" id="ARBA00022553"/>
    </source>
</evidence>
<feature type="transmembrane region" description="Helical" evidence="10">
    <location>
        <begin position="169"/>
        <end position="188"/>
    </location>
</feature>
<dbReference type="Pfam" id="PF07730">
    <property type="entry name" value="HisKA_3"/>
    <property type="match status" value="1"/>
</dbReference>
<evidence type="ECO:0000256" key="2">
    <source>
        <dbReference type="ARBA" id="ARBA00012438"/>
    </source>
</evidence>
<keyword evidence="6 12" id="KW-0418">Kinase</keyword>
<dbReference type="InterPro" id="IPR011712">
    <property type="entry name" value="Sig_transdc_His_kin_sub3_dim/P"/>
</dbReference>
<dbReference type="PANTHER" id="PTHR24421:SF10">
    <property type="entry name" value="NITRATE_NITRITE SENSOR PROTEIN NARQ"/>
    <property type="match status" value="1"/>
</dbReference>
<feature type="compositionally biased region" description="Basic and acidic residues" evidence="9">
    <location>
        <begin position="441"/>
        <end position="451"/>
    </location>
</feature>
<keyword evidence="10" id="KW-0812">Transmembrane</keyword>
<evidence type="ECO:0000256" key="4">
    <source>
        <dbReference type="ARBA" id="ARBA00022679"/>
    </source>
</evidence>
<evidence type="ECO:0000313" key="12">
    <source>
        <dbReference type="EMBL" id="MCT2589731.1"/>
    </source>
</evidence>
<keyword evidence="7" id="KW-0067">ATP-binding</keyword>
<evidence type="ECO:0000256" key="10">
    <source>
        <dbReference type="SAM" id="Phobius"/>
    </source>
</evidence>
<evidence type="ECO:0000256" key="5">
    <source>
        <dbReference type="ARBA" id="ARBA00022741"/>
    </source>
</evidence>
<keyword evidence="13" id="KW-1185">Reference proteome</keyword>
<keyword evidence="5" id="KW-0547">Nucleotide-binding</keyword>